<proteinExistence type="predicted"/>
<evidence type="ECO:0000313" key="2">
    <source>
        <dbReference type="EMBL" id="KAA0051165.1"/>
    </source>
</evidence>
<dbReference type="AlphaFoldDB" id="A0A5A7UBZ9"/>
<feature type="transmembrane region" description="Helical" evidence="1">
    <location>
        <begin position="31"/>
        <end position="54"/>
    </location>
</feature>
<evidence type="ECO:0000256" key="1">
    <source>
        <dbReference type="SAM" id="Phobius"/>
    </source>
</evidence>
<dbReference type="STRING" id="1194695.A0A5A7UBZ9"/>
<protein>
    <submittedName>
        <fullName evidence="2">Cytochrome c biogenesis FC (Mitochondrion)</fullName>
    </submittedName>
</protein>
<keyword evidence="1" id="KW-0472">Membrane</keyword>
<name>A0A5A7UBZ9_CUCMM</name>
<organism evidence="2 3">
    <name type="scientific">Cucumis melo var. makuwa</name>
    <name type="common">Oriental melon</name>
    <dbReference type="NCBI Taxonomy" id="1194695"/>
    <lineage>
        <taxon>Eukaryota</taxon>
        <taxon>Viridiplantae</taxon>
        <taxon>Streptophyta</taxon>
        <taxon>Embryophyta</taxon>
        <taxon>Tracheophyta</taxon>
        <taxon>Spermatophyta</taxon>
        <taxon>Magnoliopsida</taxon>
        <taxon>eudicotyledons</taxon>
        <taxon>Gunneridae</taxon>
        <taxon>Pentapetalae</taxon>
        <taxon>rosids</taxon>
        <taxon>fabids</taxon>
        <taxon>Cucurbitales</taxon>
        <taxon>Cucurbitaceae</taxon>
        <taxon>Benincaseae</taxon>
        <taxon>Cucumis</taxon>
    </lineage>
</organism>
<keyword evidence="1" id="KW-1133">Transmembrane helix</keyword>
<dbReference type="PANTHER" id="PTHR36010">
    <property type="entry name" value="CYTOCHROME C BIOGENESIS CCMF C-TERMINAL-LIKE MITOCHONDRIAL PROTEIN-RELATED"/>
    <property type="match status" value="1"/>
</dbReference>
<dbReference type="EMBL" id="SSTE01011342">
    <property type="protein sequence ID" value="KAA0051165.1"/>
    <property type="molecule type" value="Genomic_DNA"/>
</dbReference>
<feature type="transmembrane region" description="Helical" evidence="1">
    <location>
        <begin position="66"/>
        <end position="83"/>
    </location>
</feature>
<dbReference type="InterPro" id="IPR044955">
    <property type="entry name" value="CCMFC"/>
</dbReference>
<comment type="caution">
    <text evidence="2">The sequence shown here is derived from an EMBL/GenBank/DDBJ whole genome shotgun (WGS) entry which is preliminary data.</text>
</comment>
<accession>A0A5A7UBZ9</accession>
<dbReference type="PANTHER" id="PTHR36010:SF1">
    <property type="entry name" value="CYTOCHROME C BIOGENESIS CCMF C-TERMINAL-LIKE MITOCHONDRIAL PROTEIN-RELATED"/>
    <property type="match status" value="1"/>
</dbReference>
<gene>
    <name evidence="2" type="ORF">E6C27_scaffold511G001190</name>
</gene>
<feature type="transmembrane region" description="Helical" evidence="1">
    <location>
        <begin position="274"/>
        <end position="294"/>
    </location>
</feature>
<dbReference type="OrthoDB" id="1935244at2759"/>
<reference evidence="2 3" key="1">
    <citation type="submission" date="2019-08" db="EMBL/GenBank/DDBJ databases">
        <title>Draft genome sequences of two oriental melons (Cucumis melo L. var makuwa).</title>
        <authorList>
            <person name="Kwon S.-Y."/>
        </authorList>
    </citation>
    <scope>NUCLEOTIDE SEQUENCE [LARGE SCALE GENOMIC DNA]</scope>
    <source>
        <strain evidence="3">cv. SW 3</strain>
        <tissue evidence="2">Leaf</tissue>
    </source>
</reference>
<dbReference type="Proteomes" id="UP000321393">
    <property type="component" value="Unassembled WGS sequence"/>
</dbReference>
<keyword evidence="1" id="KW-0812">Transmembrane</keyword>
<dbReference type="GO" id="GO:0017004">
    <property type="term" value="P:cytochrome complex assembly"/>
    <property type="evidence" value="ECO:0007669"/>
    <property type="project" value="InterPro"/>
</dbReference>
<sequence>MPCEYFHFEPLTFSREAKLERIDQMVQLNNFFFFITFMVVPCGMTAPILFQWFVSRDVPTGALSSNGTIIPIPISLFLLLVYLHSRKFIRFMDEAKGGVLVRASCPILLPDIIGRILFETQARKASFCFIRLIHFLLLSSKGEVFYFSSFSGVFCLLFFHTLFFLPRHSSVKCEWAQRRKGQRLRPLFIKVGNEHGLNSKMRCSEYPHLERRVSDFGPVAFLVCPSLGGACVWGVLPKIELEALALLMSRQLMALGHDYYQKAPRKIHISHGGVCIFILGVLLSLLSFLLFHLFV</sequence>
<evidence type="ECO:0000313" key="3">
    <source>
        <dbReference type="Proteomes" id="UP000321393"/>
    </source>
</evidence>
<feature type="transmembrane region" description="Helical" evidence="1">
    <location>
        <begin position="144"/>
        <end position="165"/>
    </location>
</feature>